<name>A0AAJ0MJH7_9PEZI</name>
<sequence>MSSFRQIGLVLVSLSLGLESSLSRLRQGRNLENRAFPRPGSMGFISCNMGKKSRCSTMSNTKGPRLQYGPAVSWPCHISSPTSPPCICGICAWLGKPSSPFVFAEHDPLRIHAVLPMKHLVSSWMKAMRWLITR</sequence>
<dbReference type="EMBL" id="JAUIQD010000001">
    <property type="protein sequence ID" value="KAK3362508.1"/>
    <property type="molecule type" value="Genomic_DNA"/>
</dbReference>
<proteinExistence type="predicted"/>
<evidence type="ECO:0000313" key="3">
    <source>
        <dbReference type="Proteomes" id="UP001275084"/>
    </source>
</evidence>
<keyword evidence="1" id="KW-0732">Signal</keyword>
<gene>
    <name evidence="2" type="ORF">B0T25DRAFT_7811</name>
</gene>
<reference evidence="2" key="1">
    <citation type="journal article" date="2023" name="Mol. Phylogenet. Evol.">
        <title>Genome-scale phylogeny and comparative genomics of the fungal order Sordariales.</title>
        <authorList>
            <person name="Hensen N."/>
            <person name="Bonometti L."/>
            <person name="Westerberg I."/>
            <person name="Brannstrom I.O."/>
            <person name="Guillou S."/>
            <person name="Cros-Aarteil S."/>
            <person name="Calhoun S."/>
            <person name="Haridas S."/>
            <person name="Kuo A."/>
            <person name="Mondo S."/>
            <person name="Pangilinan J."/>
            <person name="Riley R."/>
            <person name="LaButti K."/>
            <person name="Andreopoulos B."/>
            <person name="Lipzen A."/>
            <person name="Chen C."/>
            <person name="Yan M."/>
            <person name="Daum C."/>
            <person name="Ng V."/>
            <person name="Clum A."/>
            <person name="Steindorff A."/>
            <person name="Ohm R.A."/>
            <person name="Martin F."/>
            <person name="Silar P."/>
            <person name="Natvig D.O."/>
            <person name="Lalanne C."/>
            <person name="Gautier V."/>
            <person name="Ament-Velasquez S.L."/>
            <person name="Kruys A."/>
            <person name="Hutchinson M.I."/>
            <person name="Powell A.J."/>
            <person name="Barry K."/>
            <person name="Miller A.N."/>
            <person name="Grigoriev I.V."/>
            <person name="Debuchy R."/>
            <person name="Gladieux P."/>
            <person name="Hiltunen Thoren M."/>
            <person name="Johannesson H."/>
        </authorList>
    </citation>
    <scope>NUCLEOTIDE SEQUENCE</scope>
    <source>
        <strain evidence="2">CBS 955.72</strain>
    </source>
</reference>
<reference evidence="2" key="2">
    <citation type="submission" date="2023-06" db="EMBL/GenBank/DDBJ databases">
        <authorList>
            <consortium name="Lawrence Berkeley National Laboratory"/>
            <person name="Haridas S."/>
            <person name="Hensen N."/>
            <person name="Bonometti L."/>
            <person name="Westerberg I."/>
            <person name="Brannstrom I.O."/>
            <person name="Guillou S."/>
            <person name="Cros-Aarteil S."/>
            <person name="Calhoun S."/>
            <person name="Kuo A."/>
            <person name="Mondo S."/>
            <person name="Pangilinan J."/>
            <person name="Riley R."/>
            <person name="Labutti K."/>
            <person name="Andreopoulos B."/>
            <person name="Lipzen A."/>
            <person name="Chen C."/>
            <person name="Yanf M."/>
            <person name="Daum C."/>
            <person name="Ng V."/>
            <person name="Clum A."/>
            <person name="Steindorff A."/>
            <person name="Ohm R."/>
            <person name="Martin F."/>
            <person name="Silar P."/>
            <person name="Natvig D."/>
            <person name="Lalanne C."/>
            <person name="Gautier V."/>
            <person name="Ament-Velasquez S.L."/>
            <person name="Kruys A."/>
            <person name="Hutchinson M.I."/>
            <person name="Powell A.J."/>
            <person name="Barry K."/>
            <person name="Miller A.N."/>
            <person name="Grigoriev I.V."/>
            <person name="Debuchy R."/>
            <person name="Gladieux P."/>
            <person name="Thoren M.H."/>
            <person name="Johannesson H."/>
        </authorList>
    </citation>
    <scope>NUCLEOTIDE SEQUENCE</scope>
    <source>
        <strain evidence="2">CBS 955.72</strain>
    </source>
</reference>
<keyword evidence="3" id="KW-1185">Reference proteome</keyword>
<feature type="chain" id="PRO_5042507162" description="Secreted protein" evidence="1">
    <location>
        <begin position="24"/>
        <end position="134"/>
    </location>
</feature>
<evidence type="ECO:0000256" key="1">
    <source>
        <dbReference type="SAM" id="SignalP"/>
    </source>
</evidence>
<feature type="signal peptide" evidence="1">
    <location>
        <begin position="1"/>
        <end position="23"/>
    </location>
</feature>
<evidence type="ECO:0000313" key="2">
    <source>
        <dbReference type="EMBL" id="KAK3362508.1"/>
    </source>
</evidence>
<comment type="caution">
    <text evidence="2">The sequence shown here is derived from an EMBL/GenBank/DDBJ whole genome shotgun (WGS) entry which is preliminary data.</text>
</comment>
<organism evidence="2 3">
    <name type="scientific">Lasiosphaeria hispida</name>
    <dbReference type="NCBI Taxonomy" id="260671"/>
    <lineage>
        <taxon>Eukaryota</taxon>
        <taxon>Fungi</taxon>
        <taxon>Dikarya</taxon>
        <taxon>Ascomycota</taxon>
        <taxon>Pezizomycotina</taxon>
        <taxon>Sordariomycetes</taxon>
        <taxon>Sordariomycetidae</taxon>
        <taxon>Sordariales</taxon>
        <taxon>Lasiosphaeriaceae</taxon>
        <taxon>Lasiosphaeria</taxon>
    </lineage>
</organism>
<evidence type="ECO:0008006" key="4">
    <source>
        <dbReference type="Google" id="ProtNLM"/>
    </source>
</evidence>
<accession>A0AAJ0MJH7</accession>
<dbReference type="AlphaFoldDB" id="A0AAJ0MJH7"/>
<dbReference type="Proteomes" id="UP001275084">
    <property type="component" value="Unassembled WGS sequence"/>
</dbReference>
<protein>
    <recommendedName>
        <fullName evidence="4">Secreted protein</fullName>
    </recommendedName>
</protein>